<keyword evidence="2" id="KW-0813">Transport</keyword>
<feature type="domain" description="ABC transporter" evidence="5">
    <location>
        <begin position="13"/>
        <end position="250"/>
    </location>
</feature>
<sequence length="258" mass="28403">MQLNDTSTKEKVLSVQDLTVVLNNEVILNKVNLDIYRGDIVGIIGPSGVGKSILMRAIIGLIPHVSGTIKILKEEFLNSKEKIDFYLGTKLGVLFQHGALFSSMSVHDNISVPIRQNNSLPESIISDIVKLKMSMVGLPIETASLSPYQLSGGMIKRVALARSLAIDPELIFLDEPTSGLDPIGASEFDKLLVKLRNSLGLTVYMITHDINSLMSTCNRVIVMVKNGIIYNGNVKDMLSSDYPWVKSYLTRLNKDVDL</sequence>
<dbReference type="InterPro" id="IPR017871">
    <property type="entry name" value="ABC_transporter-like_CS"/>
</dbReference>
<dbReference type="PANTHER" id="PTHR43023:SF3">
    <property type="entry name" value="PROTEIN TRIGALACTOSYLDIACYLGLYCEROL 3, CHLOROPLASTIC"/>
    <property type="match status" value="1"/>
</dbReference>
<dbReference type="SMART" id="SM00382">
    <property type="entry name" value="AAA"/>
    <property type="match status" value="1"/>
</dbReference>
<dbReference type="AlphaFoldDB" id="U6B438"/>
<dbReference type="Gene3D" id="3.40.50.300">
    <property type="entry name" value="P-loop containing nucleotide triphosphate hydrolases"/>
    <property type="match status" value="1"/>
</dbReference>
<dbReference type="STRING" id="1261131.lam_464"/>
<dbReference type="InterPro" id="IPR003439">
    <property type="entry name" value="ABC_transporter-like_ATP-bd"/>
</dbReference>
<dbReference type="PATRIC" id="fig|1261131.3.peg.443"/>
<evidence type="ECO:0000313" key="7">
    <source>
        <dbReference type="Proteomes" id="UP000017862"/>
    </source>
</evidence>
<dbReference type="GO" id="GO:0016887">
    <property type="term" value="F:ATP hydrolysis activity"/>
    <property type="evidence" value="ECO:0007669"/>
    <property type="project" value="InterPro"/>
</dbReference>
<evidence type="ECO:0000256" key="3">
    <source>
        <dbReference type="ARBA" id="ARBA00022741"/>
    </source>
</evidence>
<dbReference type="eggNOG" id="COG1127">
    <property type="taxonomic scope" value="Bacteria"/>
</dbReference>
<dbReference type="RefSeq" id="WP_007557349.1">
    <property type="nucleotide sequence ID" value="NC_022793.1"/>
</dbReference>
<keyword evidence="3" id="KW-0547">Nucleotide-binding</keyword>
<comment type="similarity">
    <text evidence="1">Belongs to the ABC transporter superfamily.</text>
</comment>
<dbReference type="InterPro" id="IPR003593">
    <property type="entry name" value="AAA+_ATPase"/>
</dbReference>
<organism evidence="6 7">
    <name type="scientific">Candidatus Liberibacter americanus str. Sao Paulo</name>
    <dbReference type="NCBI Taxonomy" id="1261131"/>
    <lineage>
        <taxon>Bacteria</taxon>
        <taxon>Pseudomonadati</taxon>
        <taxon>Pseudomonadota</taxon>
        <taxon>Alphaproteobacteria</taxon>
        <taxon>Hyphomicrobiales</taxon>
        <taxon>Rhizobiaceae</taxon>
        <taxon>Liberibacter</taxon>
    </lineage>
</organism>
<dbReference type="Proteomes" id="UP000017862">
    <property type="component" value="Chromosome"/>
</dbReference>
<dbReference type="GO" id="GO:0005524">
    <property type="term" value="F:ATP binding"/>
    <property type="evidence" value="ECO:0007669"/>
    <property type="project" value="UniProtKB-KW"/>
</dbReference>
<keyword evidence="4 6" id="KW-0067">ATP-binding</keyword>
<evidence type="ECO:0000256" key="1">
    <source>
        <dbReference type="ARBA" id="ARBA00005417"/>
    </source>
</evidence>
<keyword evidence="7" id="KW-1185">Reference proteome</keyword>
<gene>
    <name evidence="6" type="ORF">lam_464</name>
</gene>
<dbReference type="PROSITE" id="PS00211">
    <property type="entry name" value="ABC_TRANSPORTER_1"/>
    <property type="match status" value="1"/>
</dbReference>
<dbReference type="PROSITE" id="PS50893">
    <property type="entry name" value="ABC_TRANSPORTER_2"/>
    <property type="match status" value="1"/>
</dbReference>
<evidence type="ECO:0000256" key="4">
    <source>
        <dbReference type="ARBA" id="ARBA00022840"/>
    </source>
</evidence>
<dbReference type="Pfam" id="PF00005">
    <property type="entry name" value="ABC_tran"/>
    <property type="match status" value="1"/>
</dbReference>
<reference evidence="6 7" key="1">
    <citation type="journal article" date="2014" name="Mol. Plant Microbe Interact.">
        <title>The complete genome sequence of Candidatus Liberibacter americanus, associated with citrus Huanglongbing.</title>
        <authorList>
            <person name="Wulff N.A."/>
            <person name="Zhang S."/>
            <person name="Setubal J.C."/>
            <person name="Almeida N.F."/>
            <person name="Martins E.C."/>
            <person name="Harakava R."/>
            <person name="Kumar D."/>
            <person name="Rangel L.T."/>
            <person name="Foissac X."/>
            <person name="Bove J."/>
            <person name="Gabriel D.W."/>
        </authorList>
    </citation>
    <scope>NUCLEOTIDE SEQUENCE [LARGE SCALE GENOMIC DNA]</scope>
    <source>
        <strain evidence="6 7">Sao Paulo</strain>
    </source>
</reference>
<evidence type="ECO:0000259" key="5">
    <source>
        <dbReference type="PROSITE" id="PS50893"/>
    </source>
</evidence>
<evidence type="ECO:0000256" key="2">
    <source>
        <dbReference type="ARBA" id="ARBA00022448"/>
    </source>
</evidence>
<protein>
    <submittedName>
        <fullName evidence="6">Methionine ABC transporter ATP-binding protein</fullName>
    </submittedName>
</protein>
<name>U6B438_9HYPH</name>
<evidence type="ECO:0000313" key="6">
    <source>
        <dbReference type="EMBL" id="AHA27824.1"/>
    </source>
</evidence>
<accession>U6B438</accession>
<dbReference type="KEGG" id="lar:lam_464"/>
<dbReference type="SUPFAM" id="SSF52540">
    <property type="entry name" value="P-loop containing nucleoside triphosphate hydrolases"/>
    <property type="match status" value="1"/>
</dbReference>
<dbReference type="InterPro" id="IPR027417">
    <property type="entry name" value="P-loop_NTPase"/>
</dbReference>
<proteinExistence type="inferred from homology"/>
<dbReference type="PANTHER" id="PTHR43023">
    <property type="entry name" value="PROTEIN TRIGALACTOSYLDIACYLGLYCEROL 3, CHLOROPLASTIC"/>
    <property type="match status" value="1"/>
</dbReference>
<dbReference type="EMBL" id="CP006604">
    <property type="protein sequence ID" value="AHA27824.1"/>
    <property type="molecule type" value="Genomic_DNA"/>
</dbReference>
<dbReference type="HOGENOM" id="CLU_000604_1_22_5"/>